<organism evidence="4 5">
    <name type="scientific">Anoxybacillus andreesenii</name>
    <dbReference type="NCBI Taxonomy" id="1325932"/>
    <lineage>
        <taxon>Bacteria</taxon>
        <taxon>Bacillati</taxon>
        <taxon>Bacillota</taxon>
        <taxon>Bacilli</taxon>
        <taxon>Bacillales</taxon>
        <taxon>Anoxybacillaceae</taxon>
        <taxon>Anoxybacillus</taxon>
    </lineage>
</organism>
<evidence type="ECO:0000313" key="5">
    <source>
        <dbReference type="Proteomes" id="UP001231362"/>
    </source>
</evidence>
<evidence type="ECO:0000256" key="3">
    <source>
        <dbReference type="ARBA" id="ARBA00024344"/>
    </source>
</evidence>
<keyword evidence="5" id="KW-1185">Reference proteome</keyword>
<keyword evidence="1" id="KW-0749">Sporulation</keyword>
<gene>
    <name evidence="4" type="ORF">J2S07_003656</name>
</gene>
<protein>
    <submittedName>
        <fullName evidence="4">Spore coat protein CotF</fullName>
    </submittedName>
</protein>
<name>A0ABT9V8N5_9BACL</name>
<comment type="subcellular location">
    <subcellularLocation>
        <location evidence="2">Spore coat</location>
    </subcellularLocation>
</comment>
<sequence length="216" mass="24666">MQQFYGNGQQQQPMNQMMQTGFTGQMNHGAHEILDTHQVLSGFTGAFNEYLMCEQHIKDPELMDILQRQRQFMTNEYNILVESFKTGQEPSQKTSTYLMDQSNEVKYGLSPSQPTKPNQELSQIGDKCTSGIMMSCMKSLASCMTMAAAECTNPVVRRVLADSIPNHIEMAYELFLYQNKKGYYQVPQFSQQDMQQMLNSFAPAPEMPNQMKPPLQ</sequence>
<comment type="caution">
    <text evidence="4">The sequence shown here is derived from an EMBL/GenBank/DDBJ whole genome shotgun (WGS) entry which is preliminary data.</text>
</comment>
<keyword evidence="4" id="KW-0167">Capsid protein</keyword>
<dbReference type="PANTHER" id="PTHR39183:SF1">
    <property type="entry name" value="SPORE COAT PROTEIN F-LIKE PROTEIN YHCQ"/>
    <property type="match status" value="1"/>
</dbReference>
<dbReference type="Pfam" id="PF07875">
    <property type="entry name" value="Coat_F"/>
    <property type="match status" value="1"/>
</dbReference>
<dbReference type="EMBL" id="JAUSTU010000024">
    <property type="protein sequence ID" value="MDQ0157327.1"/>
    <property type="molecule type" value="Genomic_DNA"/>
</dbReference>
<evidence type="ECO:0000313" key="4">
    <source>
        <dbReference type="EMBL" id="MDQ0157327.1"/>
    </source>
</evidence>
<accession>A0ABT9V8N5</accession>
<dbReference type="Gene3D" id="1.20.1260.10">
    <property type="match status" value="1"/>
</dbReference>
<evidence type="ECO:0000256" key="1">
    <source>
        <dbReference type="ARBA" id="ARBA00022969"/>
    </source>
</evidence>
<dbReference type="PANTHER" id="PTHR39183">
    <property type="entry name" value="SPORE COAT PROTEIN F-LIKE PROTEIN YHCQ"/>
    <property type="match status" value="1"/>
</dbReference>
<comment type="similarity">
    <text evidence="3">Belongs to the CotF family.</text>
</comment>
<reference evidence="4 5" key="1">
    <citation type="submission" date="2023-07" db="EMBL/GenBank/DDBJ databases">
        <title>Genomic Encyclopedia of Type Strains, Phase IV (KMG-IV): sequencing the most valuable type-strain genomes for metagenomic binning, comparative biology and taxonomic classification.</title>
        <authorList>
            <person name="Goeker M."/>
        </authorList>
    </citation>
    <scope>NUCLEOTIDE SEQUENCE [LARGE SCALE GENOMIC DNA]</scope>
    <source>
        <strain evidence="4 5">DSM 23948</strain>
    </source>
</reference>
<keyword evidence="4" id="KW-0946">Virion</keyword>
<evidence type="ECO:0000256" key="2">
    <source>
        <dbReference type="ARBA" id="ARBA00024325"/>
    </source>
</evidence>
<dbReference type="InterPro" id="IPR012851">
    <property type="entry name" value="Spore_coat_CotF-like"/>
</dbReference>
<dbReference type="InterPro" id="IPR012347">
    <property type="entry name" value="Ferritin-like"/>
</dbReference>
<proteinExistence type="inferred from homology"/>
<dbReference type="Proteomes" id="UP001231362">
    <property type="component" value="Unassembled WGS sequence"/>
</dbReference>